<dbReference type="EMBL" id="JAQJCQ010000002">
    <property type="protein sequence ID" value="MEL4890627.1"/>
    <property type="molecule type" value="Genomic_DNA"/>
</dbReference>
<sequence>MSRRRLALLAAVVVLALALMVMAWLGDDGAGVAAEVRSALRAFARALF</sequence>
<protein>
    <submittedName>
        <fullName evidence="1">Uncharacterized protein</fullName>
    </submittedName>
</protein>
<keyword evidence="2" id="KW-1185">Reference proteome</keyword>
<accession>A0ABU9L7J5</accession>
<comment type="caution">
    <text evidence="1">The sequence shown here is derived from an EMBL/GenBank/DDBJ whole genome shotgun (WGS) entry which is preliminary data.</text>
</comment>
<evidence type="ECO:0000313" key="2">
    <source>
        <dbReference type="Proteomes" id="UP001486626"/>
    </source>
</evidence>
<reference evidence="1 2" key="1">
    <citation type="journal article" date="2024" name="FEMS Microbiol. Lett.">
        <title>Xanthomonas protegens sp. nov., a novel rice seed-associated bacterium, provides in vivo protection against X. oryzae pv. oryzae, the bacterial leaf blight pathogen.</title>
        <authorList>
            <person name="Rana R."/>
            <person name="Sharma A."/>
            <person name="Madhavan V.N."/>
            <person name="Korpole S."/>
            <person name="Sonti R.V."/>
            <person name="Patel H.K."/>
            <person name="Patil P.B."/>
        </authorList>
    </citation>
    <scope>NUCLEOTIDE SEQUENCE [LARGE SCALE GENOMIC DNA]</scope>
    <source>
        <strain evidence="1 2">PPL118</strain>
    </source>
</reference>
<evidence type="ECO:0000313" key="1">
    <source>
        <dbReference type="EMBL" id="MEL4890627.1"/>
    </source>
</evidence>
<dbReference type="RefSeq" id="WP_342072498.1">
    <property type="nucleotide sequence ID" value="NZ_JAQJCQ010000002.1"/>
</dbReference>
<organism evidence="1 2">
    <name type="scientific">Xanthomonas protegens</name>
    <dbReference type="NCBI Taxonomy" id="3380705"/>
    <lineage>
        <taxon>Bacteria</taxon>
        <taxon>Pseudomonadati</taxon>
        <taxon>Pseudomonadota</taxon>
        <taxon>Gammaproteobacteria</taxon>
        <taxon>Lysobacterales</taxon>
        <taxon>Lysobacteraceae</taxon>
        <taxon>Xanthomonas</taxon>
    </lineage>
</organism>
<name>A0ABU9L7J5_9XANT</name>
<dbReference type="Proteomes" id="UP001486626">
    <property type="component" value="Unassembled WGS sequence"/>
</dbReference>
<proteinExistence type="predicted"/>
<gene>
    <name evidence="1" type="ORF">PIQ37_04285</name>
</gene>